<dbReference type="GO" id="GO:0006749">
    <property type="term" value="P:glutathione metabolic process"/>
    <property type="evidence" value="ECO:0007669"/>
    <property type="project" value="TreeGrafter"/>
</dbReference>
<evidence type="ECO:0000313" key="4">
    <source>
        <dbReference type="EMBL" id="PWL19481.1"/>
    </source>
</evidence>
<evidence type="ECO:0008006" key="6">
    <source>
        <dbReference type="Google" id="ProtNLM"/>
    </source>
</evidence>
<dbReference type="Pfam" id="PF05378">
    <property type="entry name" value="Hydant_A_N"/>
    <property type="match status" value="1"/>
</dbReference>
<evidence type="ECO:0000259" key="2">
    <source>
        <dbReference type="Pfam" id="PF05378"/>
    </source>
</evidence>
<dbReference type="AlphaFoldDB" id="A0A316JE01"/>
<feature type="domain" description="Hydantoinase A/oxoprolinase" evidence="1">
    <location>
        <begin position="206"/>
        <end position="496"/>
    </location>
</feature>
<dbReference type="InterPro" id="IPR043129">
    <property type="entry name" value="ATPase_NBD"/>
</dbReference>
<dbReference type="OrthoDB" id="9759608at2"/>
<accession>A0A316JE01</accession>
<dbReference type="EMBL" id="QGDB01000001">
    <property type="protein sequence ID" value="PWL19481.1"/>
    <property type="molecule type" value="Genomic_DNA"/>
</dbReference>
<dbReference type="Pfam" id="PF19278">
    <property type="entry name" value="Hydant_A_C"/>
    <property type="match status" value="1"/>
</dbReference>
<reference evidence="4 5" key="1">
    <citation type="submission" date="2018-05" db="EMBL/GenBank/DDBJ databases">
        <title>Comparative genomic sequence analysis between strain HN4 and CCM 8460T (Falsochrobactrum ovis) will provide more evidence to prove that HN4 is a new species of Falsochrobactrum.</title>
        <authorList>
            <person name="Lyu W."/>
            <person name="Sun L."/>
            <person name="Yao L."/>
        </authorList>
    </citation>
    <scope>NUCLEOTIDE SEQUENCE [LARGE SCALE GENOMIC DNA]</scope>
    <source>
        <strain evidence="4 5">HN4</strain>
    </source>
</reference>
<dbReference type="InterPro" id="IPR002821">
    <property type="entry name" value="Hydantoinase_A"/>
</dbReference>
<dbReference type="PANTHER" id="PTHR11365">
    <property type="entry name" value="5-OXOPROLINASE RELATED"/>
    <property type="match status" value="1"/>
</dbReference>
<evidence type="ECO:0000259" key="3">
    <source>
        <dbReference type="Pfam" id="PF19278"/>
    </source>
</evidence>
<sequence length="687" mass="72923">MSKAQCRIGVDVGGTFTDFVLVNAATGQTTFFKEPSVPSDPSASVERGIVKVIEKAGVTNDDVELVIHGTTIGLNAIIQRRGAPIALVVPKGFRDILEIARSRMPNSYDMNAGKEEVLVPRDLVFEVGASMGANGEILSRPDADELDALAARLKETGVAAVAVTLIHAYLYPSLERDVVSALAQRLPGILVTASAEIWPETREYERTLVTLLNSYVHPLMTGYFTLLQERLARLGLTAPVYITSSNGGTLSVDTARDRPIDTVLSGPASGVVAAHVIAGQSGVDRIITFDMGGTSSDIAVTRNGDPEYTTRTHIGDFPLVLPVVNVSAIGAGGGSIIWVDEHGLLKVGPGSAGADPGPVCYGRGGMSPCITDCYVAIGLIDPDRFLEGRMKLDRQAALDALAAVGEKIGISGPDAGVRTAEAALRIATAVMGTELRKSLAQRGEDPRSFALMPFGGAGPTHANMLASEVGLTSMIVPGAPGTFCAMGATLADIKRDYLRSLRHRVTNPAVTAGLLSKTLSELVRTGREWIAGEGSNLGDPVLTITADLHYEGEAFDINVPAPMHGDEIDVAALCEAFHQQHERQYGFRDLESPIEIVTLRLRVSANLPRVPTAMTVGDESAEALETRSIWHDGGFMPVSVYNRRGLARGQRVAGPIVLEQEDTTTWILPGWEVEVQENGSILAQAVA</sequence>
<dbReference type="GO" id="GO:0005829">
    <property type="term" value="C:cytosol"/>
    <property type="evidence" value="ECO:0007669"/>
    <property type="project" value="TreeGrafter"/>
</dbReference>
<dbReference type="SUPFAM" id="SSF53067">
    <property type="entry name" value="Actin-like ATPase domain"/>
    <property type="match status" value="1"/>
</dbReference>
<name>A0A316JE01_9HYPH</name>
<dbReference type="InterPro" id="IPR008040">
    <property type="entry name" value="Hydant_A_N"/>
</dbReference>
<dbReference type="GO" id="GO:0017168">
    <property type="term" value="F:5-oxoprolinase (ATP-hydrolyzing) activity"/>
    <property type="evidence" value="ECO:0007669"/>
    <property type="project" value="TreeGrafter"/>
</dbReference>
<dbReference type="Pfam" id="PF01968">
    <property type="entry name" value="Hydantoinase_A"/>
    <property type="match status" value="1"/>
</dbReference>
<protein>
    <recommendedName>
        <fullName evidence="6">Hydantoinase/oxoprolinase family protein</fullName>
    </recommendedName>
</protein>
<dbReference type="Proteomes" id="UP000245865">
    <property type="component" value="Unassembled WGS sequence"/>
</dbReference>
<dbReference type="InterPro" id="IPR049517">
    <property type="entry name" value="ACX-like_C"/>
</dbReference>
<comment type="caution">
    <text evidence="4">The sequence shown here is derived from an EMBL/GenBank/DDBJ whole genome shotgun (WGS) entry which is preliminary data.</text>
</comment>
<organism evidence="4 5">
    <name type="scientific">Falsochrobactrum shanghaiense</name>
    <dbReference type="NCBI Taxonomy" id="2201899"/>
    <lineage>
        <taxon>Bacteria</taxon>
        <taxon>Pseudomonadati</taxon>
        <taxon>Pseudomonadota</taxon>
        <taxon>Alphaproteobacteria</taxon>
        <taxon>Hyphomicrobiales</taxon>
        <taxon>Brucellaceae</taxon>
        <taxon>Falsochrobactrum</taxon>
    </lineage>
</organism>
<feature type="domain" description="Acetophenone carboxylase-like C-terminal" evidence="3">
    <location>
        <begin position="514"/>
        <end position="677"/>
    </location>
</feature>
<evidence type="ECO:0000259" key="1">
    <source>
        <dbReference type="Pfam" id="PF01968"/>
    </source>
</evidence>
<gene>
    <name evidence="4" type="ORF">DKP76_02745</name>
</gene>
<keyword evidence="5" id="KW-1185">Reference proteome</keyword>
<dbReference type="RefSeq" id="WP_109704869.1">
    <property type="nucleotide sequence ID" value="NZ_QGDB01000001.1"/>
</dbReference>
<dbReference type="InterPro" id="IPR045079">
    <property type="entry name" value="Oxoprolinase-like"/>
</dbReference>
<feature type="domain" description="Hydantoinase/oxoprolinase N-terminal" evidence="2">
    <location>
        <begin position="7"/>
        <end position="182"/>
    </location>
</feature>
<proteinExistence type="predicted"/>
<evidence type="ECO:0000313" key="5">
    <source>
        <dbReference type="Proteomes" id="UP000245865"/>
    </source>
</evidence>
<dbReference type="PANTHER" id="PTHR11365:SF23">
    <property type="entry name" value="HYPOTHETICAL 5-OXOPROLINASE (EUROFUNG)-RELATED"/>
    <property type="match status" value="1"/>
</dbReference>